<dbReference type="RefSeq" id="WP_208832999.1">
    <property type="nucleotide sequence ID" value="NZ_CP072110.1"/>
</dbReference>
<reference evidence="1" key="1">
    <citation type="submission" date="2021-03" db="EMBL/GenBank/DDBJ databases">
        <title>Description of Psychrosphaera ytuae sp. nov. isolated from deep sea sediment of South China Sea.</title>
        <authorList>
            <person name="Zhang J."/>
            <person name="Xu X.-D."/>
        </authorList>
    </citation>
    <scope>NUCLEOTIDE SEQUENCE</scope>
    <source>
        <strain evidence="1">MTZ26</strain>
    </source>
</reference>
<evidence type="ECO:0000313" key="2">
    <source>
        <dbReference type="Proteomes" id="UP000682739"/>
    </source>
</evidence>
<dbReference type="InterPro" id="IPR008886">
    <property type="entry name" value="UPF0227/Esterase_YqiA"/>
</dbReference>
<evidence type="ECO:0000313" key="1">
    <source>
        <dbReference type="EMBL" id="QTH64964.1"/>
    </source>
</evidence>
<name>A0A975HL43_9GAMM</name>
<dbReference type="AlphaFoldDB" id="A0A975HL43"/>
<accession>A0A975HL43</accession>
<organism evidence="1 2">
    <name type="scientific">Psychrosphaera ytuae</name>
    <dbReference type="NCBI Taxonomy" id="2820710"/>
    <lineage>
        <taxon>Bacteria</taxon>
        <taxon>Pseudomonadati</taxon>
        <taxon>Pseudomonadota</taxon>
        <taxon>Gammaproteobacteria</taxon>
        <taxon>Alteromonadales</taxon>
        <taxon>Pseudoalteromonadaceae</taxon>
        <taxon>Psychrosphaera</taxon>
    </lineage>
</organism>
<dbReference type="SUPFAM" id="SSF53474">
    <property type="entry name" value="alpha/beta-Hydrolases"/>
    <property type="match status" value="1"/>
</dbReference>
<protein>
    <submittedName>
        <fullName evidence="1">Esterase YqiA</fullName>
    </submittedName>
</protein>
<dbReference type="Pfam" id="PF05728">
    <property type="entry name" value="UPF0227"/>
    <property type="match status" value="1"/>
</dbReference>
<keyword evidence="2" id="KW-1185">Reference proteome</keyword>
<dbReference type="KEGG" id="psym:J1N51_05810"/>
<dbReference type="PANTHER" id="PTHR35602:SF3">
    <property type="entry name" value="ESTERASE YQIA"/>
    <property type="match status" value="1"/>
</dbReference>
<dbReference type="InterPro" id="IPR029058">
    <property type="entry name" value="AB_hydrolase_fold"/>
</dbReference>
<dbReference type="EMBL" id="CP072110">
    <property type="protein sequence ID" value="QTH64964.1"/>
    <property type="molecule type" value="Genomic_DNA"/>
</dbReference>
<dbReference type="Proteomes" id="UP000682739">
    <property type="component" value="Chromosome"/>
</dbReference>
<gene>
    <name evidence="1" type="ORF">J1N51_05810</name>
</gene>
<dbReference type="Gene3D" id="3.40.50.1820">
    <property type="entry name" value="alpha/beta hydrolase"/>
    <property type="match status" value="1"/>
</dbReference>
<sequence length="189" mass="21440">MPSILYLHGFHSSPMSEKAQLFSQYIKQHYPQVSVIAPQLAVTPDIAINQVEALVEQHYPELIGVVGSSLGGYLSTYLHNKYGLKAVVINPAVKPFELLSDYLGPQIHPITDQSYTLTPSHMCDLQRIYQPFLKQPEKVWCLQQEGDEVLDYRMAVEHYKESKLTLEKGGDHSFIGFSNHLPQIVEFLL</sequence>
<dbReference type="PANTHER" id="PTHR35602">
    <property type="entry name" value="ESTERASE YQIA-RELATED"/>
    <property type="match status" value="1"/>
</dbReference>
<proteinExistence type="predicted"/>